<dbReference type="RefSeq" id="XP_031916995.1">
    <property type="nucleotide sequence ID" value="XM_032056822.1"/>
</dbReference>
<reference evidence="1 2" key="1">
    <citation type="submission" date="2019-04" db="EMBL/GenBank/DDBJ databases">
        <title>Friends and foes A comparative genomics study of 23 Aspergillus species from section Flavi.</title>
        <authorList>
            <consortium name="DOE Joint Genome Institute"/>
            <person name="Kjaerbolling I."/>
            <person name="Vesth T."/>
            <person name="Frisvad J.C."/>
            <person name="Nybo J.L."/>
            <person name="Theobald S."/>
            <person name="Kildgaard S."/>
            <person name="Isbrandt T."/>
            <person name="Kuo A."/>
            <person name="Sato A."/>
            <person name="Lyhne E.K."/>
            <person name="Kogle M.E."/>
            <person name="Wiebenga A."/>
            <person name="Kun R.S."/>
            <person name="Lubbers R.J."/>
            <person name="Makela M.R."/>
            <person name="Barry K."/>
            <person name="Chovatia M."/>
            <person name="Clum A."/>
            <person name="Daum C."/>
            <person name="Haridas S."/>
            <person name="He G."/>
            <person name="LaButti K."/>
            <person name="Lipzen A."/>
            <person name="Mondo S."/>
            <person name="Riley R."/>
            <person name="Salamov A."/>
            <person name="Simmons B.A."/>
            <person name="Magnuson J.K."/>
            <person name="Henrissat B."/>
            <person name="Mortensen U.H."/>
            <person name="Larsen T.O."/>
            <person name="Devries R.P."/>
            <person name="Grigoriev I.V."/>
            <person name="Machida M."/>
            <person name="Baker S.E."/>
            <person name="Andersen M.R."/>
        </authorList>
    </citation>
    <scope>NUCLEOTIDE SEQUENCE [LARGE SCALE GENOMIC DNA]</scope>
    <source>
        <strain evidence="1 2">CBS 117625</strain>
    </source>
</reference>
<name>A0A5N6T3R3_ASPPS</name>
<gene>
    <name evidence="1" type="ORF">BDV38DRAFT_268689</name>
</gene>
<protein>
    <recommendedName>
        <fullName evidence="3">Protein kinase domain-containing protein</fullName>
    </recommendedName>
</protein>
<proteinExistence type="predicted"/>
<dbReference type="Proteomes" id="UP000325672">
    <property type="component" value="Unassembled WGS sequence"/>
</dbReference>
<evidence type="ECO:0000313" key="1">
    <source>
        <dbReference type="EMBL" id="KAE8140932.1"/>
    </source>
</evidence>
<sequence>MSQHPGDLLVFDPSSLRIEKELKTSEAFSIFEVELLGHRYALKVQGPYYHGYIDRLDPARFQPHLNHFMNDSHGPTAILLEYLQDTEEPNCVNYSDDRLRAAIIGLRGIHGALIHHRDVYPKNILIICGPPESVVWINFAVAVTFDSGESMGHQGEEYCSFDIELVKSFGELLEDQRLGLPPNTKYY</sequence>
<evidence type="ECO:0000313" key="2">
    <source>
        <dbReference type="Proteomes" id="UP000325672"/>
    </source>
</evidence>
<keyword evidence="2" id="KW-1185">Reference proteome</keyword>
<dbReference type="AlphaFoldDB" id="A0A5N6T3R3"/>
<accession>A0A5N6T3R3</accession>
<dbReference type="OrthoDB" id="4185642at2759"/>
<organism evidence="1 2">
    <name type="scientific">Aspergillus pseudotamarii</name>
    <dbReference type="NCBI Taxonomy" id="132259"/>
    <lineage>
        <taxon>Eukaryota</taxon>
        <taxon>Fungi</taxon>
        <taxon>Dikarya</taxon>
        <taxon>Ascomycota</taxon>
        <taxon>Pezizomycotina</taxon>
        <taxon>Eurotiomycetes</taxon>
        <taxon>Eurotiomycetidae</taxon>
        <taxon>Eurotiales</taxon>
        <taxon>Aspergillaceae</taxon>
        <taxon>Aspergillus</taxon>
        <taxon>Aspergillus subgen. Circumdati</taxon>
    </lineage>
</organism>
<dbReference type="EMBL" id="ML743559">
    <property type="protein sequence ID" value="KAE8140932.1"/>
    <property type="molecule type" value="Genomic_DNA"/>
</dbReference>
<evidence type="ECO:0008006" key="3">
    <source>
        <dbReference type="Google" id="ProtNLM"/>
    </source>
</evidence>
<dbReference type="InterPro" id="IPR011009">
    <property type="entry name" value="Kinase-like_dom_sf"/>
</dbReference>
<dbReference type="GeneID" id="43641032"/>
<dbReference type="SUPFAM" id="SSF56112">
    <property type="entry name" value="Protein kinase-like (PK-like)"/>
    <property type="match status" value="1"/>
</dbReference>